<evidence type="ECO:0000256" key="2">
    <source>
        <dbReference type="ARBA" id="ARBA00022692"/>
    </source>
</evidence>
<dbReference type="AlphaFoldDB" id="A0A2A4Z6G7"/>
<dbReference type="NCBIfam" id="NF010446">
    <property type="entry name" value="PRK13872.1"/>
    <property type="match status" value="1"/>
</dbReference>
<proteinExistence type="predicted"/>
<dbReference type="CDD" id="cd16425">
    <property type="entry name" value="TrbF"/>
    <property type="match status" value="1"/>
</dbReference>
<evidence type="ECO:0000256" key="5">
    <source>
        <dbReference type="SAM" id="Phobius"/>
    </source>
</evidence>
<keyword evidence="4 5" id="KW-0472">Membrane</keyword>
<comment type="subcellular location">
    <subcellularLocation>
        <location evidence="1">Membrane</location>
        <topology evidence="1">Single-pass membrane protein</topology>
    </subcellularLocation>
</comment>
<comment type="caution">
    <text evidence="7">The sequence shown here is derived from an EMBL/GenBank/DDBJ whole genome shotgun (WGS) entry which is preliminary data.</text>
</comment>
<dbReference type="Gene3D" id="3.10.450.230">
    <property type="entry name" value="VirB8 protein"/>
    <property type="match status" value="1"/>
</dbReference>
<gene>
    <name evidence="7" type="ORF">COB13_05250</name>
</gene>
<evidence type="ECO:0000313" key="7">
    <source>
        <dbReference type="EMBL" id="PCJ02593.1"/>
    </source>
</evidence>
<evidence type="ECO:0000256" key="1">
    <source>
        <dbReference type="ARBA" id="ARBA00004167"/>
    </source>
</evidence>
<keyword evidence="2 5" id="KW-0812">Transmembrane</keyword>
<dbReference type="SUPFAM" id="SSF54427">
    <property type="entry name" value="NTF2-like"/>
    <property type="match status" value="1"/>
</dbReference>
<dbReference type="EMBL" id="NVUS01000004">
    <property type="protein sequence ID" value="PCJ02593.1"/>
    <property type="molecule type" value="Genomic_DNA"/>
</dbReference>
<dbReference type="InterPro" id="IPR032710">
    <property type="entry name" value="NTF2-like_dom_sf"/>
</dbReference>
<evidence type="ECO:0000256" key="4">
    <source>
        <dbReference type="ARBA" id="ARBA00023136"/>
    </source>
</evidence>
<accession>A0A2A4Z6G7</accession>
<organism evidence="7">
    <name type="scientific">OCS116 cluster bacterium</name>
    <dbReference type="NCBI Taxonomy" id="2030921"/>
    <lineage>
        <taxon>Bacteria</taxon>
        <taxon>Pseudomonadati</taxon>
        <taxon>Pseudomonadota</taxon>
        <taxon>Alphaproteobacteria</taxon>
        <taxon>OCS116 cluster</taxon>
    </lineage>
</organism>
<dbReference type="Pfam" id="PF04335">
    <property type="entry name" value="VirB8"/>
    <property type="match status" value="1"/>
</dbReference>
<reference key="1">
    <citation type="submission" date="2017-08" db="EMBL/GenBank/DDBJ databases">
        <title>A dynamic microbial community with high functional redundancy inhabits the cold, oxic subseafloor aquifer.</title>
        <authorList>
            <person name="Tully B.J."/>
            <person name="Wheat C.G."/>
            <person name="Glazer B.T."/>
            <person name="Huber J.A."/>
        </authorList>
    </citation>
    <scope>NUCLEOTIDE SEQUENCE [LARGE SCALE GENOMIC DNA]</scope>
</reference>
<keyword evidence="3 5" id="KW-1133">Transmembrane helix</keyword>
<dbReference type="GO" id="GO:0016020">
    <property type="term" value="C:membrane"/>
    <property type="evidence" value="ECO:0007669"/>
    <property type="project" value="UniProtKB-SubCell"/>
</dbReference>
<feature type="transmembrane region" description="Helical" evidence="5">
    <location>
        <begin position="43"/>
        <end position="61"/>
    </location>
</feature>
<dbReference type="InterPro" id="IPR035658">
    <property type="entry name" value="TrbF"/>
</dbReference>
<sequence length="233" mass="26542">MIFKRPINKYGETPSATTPYQKAAQVWDERIGSARSQAKNWRLMAYGGLFLTATLSAALIWQSLQTKITPYIVEVNNIGEVRSVGIADVNYRPTDSQTSYHLTEFIKRVRAVSIDPVVLKQQWEAAYDFVTDQAAQFLNEYARKNDPFKEVGRRSVAVEITSVVRASNDSFQVKWNERHYLSGTFQTQESYTAILTVIFQKPKDVEILRKNPLGLYVHGLNWSRDVQTLGGTK</sequence>
<feature type="domain" description="Bacterial virulence protein VirB8" evidence="6">
    <location>
        <begin position="22"/>
        <end position="225"/>
    </location>
</feature>
<protein>
    <submittedName>
        <fullName evidence="7">Conjugal transfer protein TrbF</fullName>
    </submittedName>
</protein>
<dbReference type="InterPro" id="IPR007430">
    <property type="entry name" value="VirB8"/>
</dbReference>
<evidence type="ECO:0000256" key="3">
    <source>
        <dbReference type="ARBA" id="ARBA00022989"/>
    </source>
</evidence>
<evidence type="ECO:0000259" key="6">
    <source>
        <dbReference type="Pfam" id="PF04335"/>
    </source>
</evidence>
<name>A0A2A4Z6G7_9PROT</name>
<reference evidence="7" key="2">
    <citation type="journal article" date="2018" name="ISME J.">
        <title>A dynamic microbial community with high functional redundancy inhabits the cold, oxic subseafloor aquifer.</title>
        <authorList>
            <person name="Tully B.J."/>
            <person name="Wheat C.G."/>
            <person name="Glazer B.T."/>
            <person name="Huber J.A."/>
        </authorList>
    </citation>
    <scope>NUCLEOTIDE SEQUENCE</scope>
    <source>
        <strain evidence="7">NORP83</strain>
    </source>
</reference>